<proteinExistence type="predicted"/>
<dbReference type="SUPFAM" id="SSF50475">
    <property type="entry name" value="FMN-binding split barrel"/>
    <property type="match status" value="1"/>
</dbReference>
<dbReference type="AlphaFoldDB" id="K2FXZ6"/>
<evidence type="ECO:0008006" key="2">
    <source>
        <dbReference type="Google" id="ProtNLM"/>
    </source>
</evidence>
<organism evidence="1">
    <name type="scientific">uncultured bacterium</name>
    <name type="common">gcode 4</name>
    <dbReference type="NCBI Taxonomy" id="1234023"/>
    <lineage>
        <taxon>Bacteria</taxon>
        <taxon>environmental samples</taxon>
    </lineage>
</organism>
<comment type="caution">
    <text evidence="1">The sequence shown here is derived from an EMBL/GenBank/DDBJ whole genome shotgun (WGS) entry which is preliminary data.</text>
</comment>
<gene>
    <name evidence="1" type="ORF">ACD_3C00142G0019</name>
</gene>
<sequence length="124" mass="14647">MENWKMNFEKDKELLISTSSITWNPHSIIAISVWIVDERLILADCQMNLTIKNLKENPKISIIWWYHRIKWEAEITPDGKYFEICKAENEDSGFIVKNAVSIKINEVYDLDSGVLIFQNKKWDI</sequence>
<protein>
    <recommendedName>
        <fullName evidence="2">Pyridoxamine 5'-phosphate oxidase putative domain-containing protein</fullName>
    </recommendedName>
</protein>
<evidence type="ECO:0000313" key="1">
    <source>
        <dbReference type="EMBL" id="EKE27863.1"/>
    </source>
</evidence>
<dbReference type="Gene3D" id="2.30.110.10">
    <property type="entry name" value="Electron Transport, Fmn-binding Protein, Chain A"/>
    <property type="match status" value="1"/>
</dbReference>
<accession>K2FXZ6</accession>
<name>K2FXZ6_9BACT</name>
<dbReference type="InterPro" id="IPR012349">
    <property type="entry name" value="Split_barrel_FMN-bd"/>
</dbReference>
<dbReference type="EMBL" id="AMFJ01000416">
    <property type="protein sequence ID" value="EKE27863.1"/>
    <property type="molecule type" value="Genomic_DNA"/>
</dbReference>
<reference evidence="1" key="1">
    <citation type="journal article" date="2012" name="Science">
        <title>Fermentation, hydrogen, and sulfur metabolism in multiple uncultivated bacterial phyla.</title>
        <authorList>
            <person name="Wrighton K.C."/>
            <person name="Thomas B.C."/>
            <person name="Sharon I."/>
            <person name="Miller C.S."/>
            <person name="Castelle C.J."/>
            <person name="VerBerkmoes N.C."/>
            <person name="Wilkins M.J."/>
            <person name="Hettich R.L."/>
            <person name="Lipton M.S."/>
            <person name="Williams K.H."/>
            <person name="Long P.E."/>
            <person name="Banfield J.F."/>
        </authorList>
    </citation>
    <scope>NUCLEOTIDE SEQUENCE [LARGE SCALE GENOMIC DNA]</scope>
</reference>